<dbReference type="Proteomes" id="UP001589748">
    <property type="component" value="Unassembled WGS sequence"/>
</dbReference>
<dbReference type="EMBL" id="JBHMDM010000007">
    <property type="protein sequence ID" value="MFB9378538.1"/>
    <property type="molecule type" value="Genomic_DNA"/>
</dbReference>
<sequence>MTTPPSTPRPSGAADSGAQPSRPGAATPRPPSPIRREVPVEDERSRDDSDEGWGESPGRDDDDRYLRERPPHWG</sequence>
<feature type="compositionally biased region" description="Basic and acidic residues" evidence="1">
    <location>
        <begin position="34"/>
        <end position="47"/>
    </location>
</feature>
<organism evidence="2 3">
    <name type="scientific">Kineococcus gynurae</name>
    <dbReference type="NCBI Taxonomy" id="452979"/>
    <lineage>
        <taxon>Bacteria</taxon>
        <taxon>Bacillati</taxon>
        <taxon>Actinomycetota</taxon>
        <taxon>Actinomycetes</taxon>
        <taxon>Kineosporiales</taxon>
        <taxon>Kineosporiaceae</taxon>
        <taxon>Kineococcus</taxon>
    </lineage>
</organism>
<name>A0ABV5LWS3_9ACTN</name>
<accession>A0ABV5LWS3</accession>
<feature type="compositionally biased region" description="Basic and acidic residues" evidence="1">
    <location>
        <begin position="57"/>
        <end position="74"/>
    </location>
</feature>
<protein>
    <submittedName>
        <fullName evidence="2">Uncharacterized protein</fullName>
    </submittedName>
</protein>
<dbReference type="RefSeq" id="WP_380136810.1">
    <property type="nucleotide sequence ID" value="NZ_JBHLUI010000008.1"/>
</dbReference>
<reference evidence="2 3" key="1">
    <citation type="submission" date="2024-09" db="EMBL/GenBank/DDBJ databases">
        <authorList>
            <person name="Sun Q."/>
            <person name="Mori K."/>
        </authorList>
    </citation>
    <scope>NUCLEOTIDE SEQUENCE [LARGE SCALE GENOMIC DNA]</scope>
    <source>
        <strain evidence="2 3">TISTR 1856</strain>
    </source>
</reference>
<comment type="caution">
    <text evidence="2">The sequence shown here is derived from an EMBL/GenBank/DDBJ whole genome shotgun (WGS) entry which is preliminary data.</text>
</comment>
<evidence type="ECO:0000313" key="3">
    <source>
        <dbReference type="Proteomes" id="UP001589748"/>
    </source>
</evidence>
<evidence type="ECO:0000313" key="2">
    <source>
        <dbReference type="EMBL" id="MFB9378538.1"/>
    </source>
</evidence>
<feature type="region of interest" description="Disordered" evidence="1">
    <location>
        <begin position="1"/>
        <end position="74"/>
    </location>
</feature>
<keyword evidence="3" id="KW-1185">Reference proteome</keyword>
<gene>
    <name evidence="2" type="ORF">ACFFVI_16355</name>
</gene>
<evidence type="ECO:0000256" key="1">
    <source>
        <dbReference type="SAM" id="MobiDB-lite"/>
    </source>
</evidence>
<proteinExistence type="predicted"/>